<dbReference type="EMBL" id="BAAAKW010000016">
    <property type="protein sequence ID" value="GAA1209676.1"/>
    <property type="molecule type" value="Genomic_DNA"/>
</dbReference>
<organism evidence="7 8">
    <name type="scientific">Rhodoglobus aureus</name>
    <dbReference type="NCBI Taxonomy" id="191497"/>
    <lineage>
        <taxon>Bacteria</taxon>
        <taxon>Bacillati</taxon>
        <taxon>Actinomycetota</taxon>
        <taxon>Actinomycetes</taxon>
        <taxon>Micrococcales</taxon>
        <taxon>Microbacteriaceae</taxon>
        <taxon>Rhodoglobus</taxon>
    </lineage>
</organism>
<evidence type="ECO:0000259" key="6">
    <source>
        <dbReference type="Pfam" id="PF07992"/>
    </source>
</evidence>
<dbReference type="SUPFAM" id="SSF51905">
    <property type="entry name" value="FAD/NAD(P)-binding domain"/>
    <property type="match status" value="1"/>
</dbReference>
<dbReference type="InterPro" id="IPR001100">
    <property type="entry name" value="Pyr_nuc-diS_OxRdtase"/>
</dbReference>
<accession>A0ABN1VIB2</accession>
<dbReference type="InterPro" id="IPR004099">
    <property type="entry name" value="Pyr_nucl-diS_OxRdtase_dimer"/>
</dbReference>
<dbReference type="PRINTS" id="PR00411">
    <property type="entry name" value="PNDRDTASEI"/>
</dbReference>
<feature type="domain" description="Pyridine nucleotide-disulphide oxidoreductase dimerisation" evidence="5">
    <location>
        <begin position="341"/>
        <end position="443"/>
    </location>
</feature>
<keyword evidence="3" id="KW-0285">Flavoprotein</keyword>
<evidence type="ECO:0000313" key="8">
    <source>
        <dbReference type="Proteomes" id="UP001500943"/>
    </source>
</evidence>
<evidence type="ECO:0000256" key="3">
    <source>
        <dbReference type="ARBA" id="ARBA00022630"/>
    </source>
</evidence>
<evidence type="ECO:0000256" key="1">
    <source>
        <dbReference type="ARBA" id="ARBA00001974"/>
    </source>
</evidence>
<proteinExistence type="inferred from homology"/>
<feature type="domain" description="FAD/NAD(P)-binding" evidence="6">
    <location>
        <begin position="5"/>
        <end position="321"/>
    </location>
</feature>
<comment type="cofactor">
    <cofactor evidence="1">
        <name>FAD</name>
        <dbReference type="ChEBI" id="CHEBI:57692"/>
    </cofactor>
</comment>
<keyword evidence="8" id="KW-1185">Reference proteome</keyword>
<dbReference type="Proteomes" id="UP001500943">
    <property type="component" value="Unassembled WGS sequence"/>
</dbReference>
<dbReference type="InterPro" id="IPR023753">
    <property type="entry name" value="FAD/NAD-binding_dom"/>
</dbReference>
<comment type="similarity">
    <text evidence="2">Belongs to the class-I pyridine nucleotide-disulfide oxidoreductase family.</text>
</comment>
<evidence type="ECO:0000256" key="4">
    <source>
        <dbReference type="ARBA" id="ARBA00022827"/>
    </source>
</evidence>
<evidence type="ECO:0000256" key="2">
    <source>
        <dbReference type="ARBA" id="ARBA00007532"/>
    </source>
</evidence>
<dbReference type="PRINTS" id="PR00368">
    <property type="entry name" value="FADPNR"/>
</dbReference>
<dbReference type="PANTHER" id="PTHR43014:SF5">
    <property type="entry name" value="GLUTATHIONE REDUCTASE (NADPH)"/>
    <property type="match status" value="1"/>
</dbReference>
<name>A0ABN1VIB2_9MICO</name>
<reference evidence="7 8" key="1">
    <citation type="journal article" date="2019" name="Int. J. Syst. Evol. Microbiol.">
        <title>The Global Catalogue of Microorganisms (GCM) 10K type strain sequencing project: providing services to taxonomists for standard genome sequencing and annotation.</title>
        <authorList>
            <consortium name="The Broad Institute Genomics Platform"/>
            <consortium name="The Broad Institute Genome Sequencing Center for Infectious Disease"/>
            <person name="Wu L."/>
            <person name="Ma J."/>
        </authorList>
    </citation>
    <scope>NUCLEOTIDE SEQUENCE [LARGE SCALE GENOMIC DNA]</scope>
    <source>
        <strain evidence="7 8">JCM 12762</strain>
    </source>
</reference>
<keyword evidence="4" id="KW-0274">FAD</keyword>
<dbReference type="InterPro" id="IPR036188">
    <property type="entry name" value="FAD/NAD-bd_sf"/>
</dbReference>
<dbReference type="PANTHER" id="PTHR43014">
    <property type="entry name" value="MERCURIC REDUCTASE"/>
    <property type="match status" value="1"/>
</dbReference>
<comment type="caution">
    <text evidence="7">The sequence shown here is derived from an EMBL/GenBank/DDBJ whole genome shotgun (WGS) entry which is preliminary data.</text>
</comment>
<dbReference type="Pfam" id="PF07992">
    <property type="entry name" value="Pyr_redox_2"/>
    <property type="match status" value="1"/>
</dbReference>
<dbReference type="InterPro" id="IPR016156">
    <property type="entry name" value="FAD/NAD-linked_Rdtase_dimer_sf"/>
</dbReference>
<dbReference type="Pfam" id="PF02852">
    <property type="entry name" value="Pyr_redox_dim"/>
    <property type="match status" value="1"/>
</dbReference>
<evidence type="ECO:0000259" key="5">
    <source>
        <dbReference type="Pfam" id="PF02852"/>
    </source>
</evidence>
<dbReference type="PIRSF" id="PIRSF000350">
    <property type="entry name" value="Mercury_reductase_MerA"/>
    <property type="match status" value="1"/>
</dbReference>
<dbReference type="Gene3D" id="3.50.50.60">
    <property type="entry name" value="FAD/NAD(P)-binding domain"/>
    <property type="match status" value="2"/>
</dbReference>
<dbReference type="RefSeq" id="WP_343923035.1">
    <property type="nucleotide sequence ID" value="NZ_BAAAKW010000016.1"/>
</dbReference>
<protein>
    <submittedName>
        <fullName evidence="7">NAD(P)/FAD-dependent oxidoreductase</fullName>
    </submittedName>
</protein>
<dbReference type="SUPFAM" id="SSF55424">
    <property type="entry name" value="FAD/NAD-linked reductases, dimerisation (C-terminal) domain"/>
    <property type="match status" value="1"/>
</dbReference>
<dbReference type="Gene3D" id="3.30.390.30">
    <property type="match status" value="1"/>
</dbReference>
<sequence>MSKPYDLIVVGAGMAGIAAANKCASAGWRVAIVDSLPYGGTCALRGCDPKKILRRGAEIVDSARLLRGKGIDESGLAINWADLMKHKHGFTDPVPERMEDNLEHNGVDTLHGHARFTAPHEIDIDGTGYQADRFLIATGARPRPLGFPGHESVIDSTNFLDLDSLPARILFIGGGFVSFEFAHIVARAGSSAVIVDRGRRPLKNFDPDLVERLVDRGREVGINLKRSAEITSVEQTGRGYVVTIERDGTIETIETDLVVHGAGRVADLASLNLSAVGVEWNERGVAVSDHLQSTTNPAIWAAGDSADTAGMPLTPVAVSEAKVAASNMIKGTTAIPDYAGIPTAVFTIPELASVGLSEAEARTQGFDLKVRYSDTSGWYSNYRIGENTAAAKILIDRSTDQVIGAHLLGPEYGELINTFGLAIKLGLTARQLKSATAAYPTVGSDLGSML</sequence>
<gene>
    <name evidence="7" type="ORF">GCM10009655_05930</name>
</gene>
<evidence type="ECO:0000313" key="7">
    <source>
        <dbReference type="EMBL" id="GAA1209676.1"/>
    </source>
</evidence>